<dbReference type="InterPro" id="IPR027417">
    <property type="entry name" value="P-loop_NTPase"/>
</dbReference>
<dbReference type="SUPFAM" id="SSF52540">
    <property type="entry name" value="P-loop containing nucleoside triphosphate hydrolases"/>
    <property type="match status" value="1"/>
</dbReference>
<dbReference type="EMBL" id="LAZR01000586">
    <property type="protein sequence ID" value="KKN63540.1"/>
    <property type="molecule type" value="Genomic_DNA"/>
</dbReference>
<keyword evidence="1" id="KW-0808">Transferase</keyword>
<dbReference type="SMART" id="SM00072">
    <property type="entry name" value="GuKc"/>
    <property type="match status" value="1"/>
</dbReference>
<protein>
    <recommendedName>
        <fullName evidence="2">Guanylate kinase-like domain-containing protein</fullName>
    </recommendedName>
</protein>
<gene>
    <name evidence="3" type="ORF">LCGC14_0500640</name>
</gene>
<dbReference type="GO" id="GO:0005829">
    <property type="term" value="C:cytosol"/>
    <property type="evidence" value="ECO:0007669"/>
    <property type="project" value="TreeGrafter"/>
</dbReference>
<reference evidence="3" key="1">
    <citation type="journal article" date="2015" name="Nature">
        <title>Complex archaea that bridge the gap between prokaryotes and eukaryotes.</title>
        <authorList>
            <person name="Spang A."/>
            <person name="Saw J.H."/>
            <person name="Jorgensen S.L."/>
            <person name="Zaremba-Niedzwiedzka K."/>
            <person name="Martijn J."/>
            <person name="Lind A.E."/>
            <person name="van Eijk R."/>
            <person name="Schleper C."/>
            <person name="Guy L."/>
            <person name="Ettema T.J."/>
        </authorList>
    </citation>
    <scope>NUCLEOTIDE SEQUENCE</scope>
</reference>
<evidence type="ECO:0000259" key="2">
    <source>
        <dbReference type="PROSITE" id="PS50052"/>
    </source>
</evidence>
<organism evidence="3">
    <name type="scientific">marine sediment metagenome</name>
    <dbReference type="NCBI Taxonomy" id="412755"/>
    <lineage>
        <taxon>unclassified sequences</taxon>
        <taxon>metagenomes</taxon>
        <taxon>ecological metagenomes</taxon>
    </lineage>
</organism>
<sequence>MSKNLPGFIFLLVGNSGSGKDSIISGVMSRFPSTLKKLYSPKRYITRPPSEFEDNISLTQEEFKDMRNKGSFALEWHIYGLNYGISVEIEEWLKNRHPVIINVSRLIIEKAKRKYKNIKVIFIEIPLNITIQRLKDRKRESEELLKVRIARARLNQKFPEADFIVDNSDDLDSAINLCLNYLESVIKTEGN</sequence>
<dbReference type="InterPro" id="IPR008144">
    <property type="entry name" value="Guanylate_kin-like_dom"/>
</dbReference>
<dbReference type="PANTHER" id="PTHR23117:SF8">
    <property type="entry name" value="RIBOSE 1,5-BISPHOSPHATE PHOSPHOKINASE PHNN"/>
    <property type="match status" value="1"/>
</dbReference>
<dbReference type="AlphaFoldDB" id="A0A0F9S3W9"/>
<dbReference type="Gene3D" id="3.40.50.300">
    <property type="entry name" value="P-loop containing nucleotide triphosphate hydrolases"/>
    <property type="match status" value="1"/>
</dbReference>
<name>A0A0F9S3W9_9ZZZZ</name>
<dbReference type="GO" id="GO:0033863">
    <property type="term" value="F:ribose 1,5-bisphosphate phosphokinase activity"/>
    <property type="evidence" value="ECO:0007669"/>
    <property type="project" value="TreeGrafter"/>
</dbReference>
<comment type="caution">
    <text evidence="3">The sequence shown here is derived from an EMBL/GenBank/DDBJ whole genome shotgun (WGS) entry which is preliminary data.</text>
</comment>
<dbReference type="PANTHER" id="PTHR23117">
    <property type="entry name" value="GUANYLATE KINASE-RELATED"/>
    <property type="match status" value="1"/>
</dbReference>
<evidence type="ECO:0000313" key="3">
    <source>
        <dbReference type="EMBL" id="KKN63540.1"/>
    </source>
</evidence>
<dbReference type="InterPro" id="IPR008145">
    <property type="entry name" value="GK/Ca_channel_bsu"/>
</dbReference>
<dbReference type="Pfam" id="PF00625">
    <property type="entry name" value="Guanylate_kin"/>
    <property type="match status" value="1"/>
</dbReference>
<proteinExistence type="predicted"/>
<evidence type="ECO:0000256" key="1">
    <source>
        <dbReference type="ARBA" id="ARBA00022679"/>
    </source>
</evidence>
<dbReference type="PROSITE" id="PS50052">
    <property type="entry name" value="GUANYLATE_KINASE_2"/>
    <property type="match status" value="1"/>
</dbReference>
<accession>A0A0F9S3W9</accession>
<feature type="domain" description="Guanylate kinase-like" evidence="2">
    <location>
        <begin position="7"/>
        <end position="183"/>
    </location>
</feature>
<dbReference type="GO" id="GO:0006015">
    <property type="term" value="P:5-phosphoribose 1-diphosphate biosynthetic process"/>
    <property type="evidence" value="ECO:0007669"/>
    <property type="project" value="TreeGrafter"/>
</dbReference>